<dbReference type="InterPro" id="IPR025392">
    <property type="entry name" value="DUF4124"/>
</dbReference>
<feature type="signal peptide" evidence="1">
    <location>
        <begin position="1"/>
        <end position="21"/>
    </location>
</feature>
<organism evidence="3 4">
    <name type="scientific">Shewanella electrodiphila</name>
    <dbReference type="NCBI Taxonomy" id="934143"/>
    <lineage>
        <taxon>Bacteria</taxon>
        <taxon>Pseudomonadati</taxon>
        <taxon>Pseudomonadota</taxon>
        <taxon>Gammaproteobacteria</taxon>
        <taxon>Alteromonadales</taxon>
        <taxon>Shewanellaceae</taxon>
        <taxon>Shewanella</taxon>
    </lineage>
</organism>
<protein>
    <submittedName>
        <fullName evidence="3">DUF4124 domain-containing protein</fullName>
    </submittedName>
</protein>
<name>A0ABT0KTH8_9GAMM</name>
<dbReference type="EMBL" id="JAKIKU010000011">
    <property type="protein sequence ID" value="MCL1047161.1"/>
    <property type="molecule type" value="Genomic_DNA"/>
</dbReference>
<reference evidence="3 4" key="1">
    <citation type="submission" date="2022-01" db="EMBL/GenBank/DDBJ databases">
        <title>Whole genome-based taxonomy of the Shewanellaceae.</title>
        <authorList>
            <person name="Martin-Rodriguez A.J."/>
        </authorList>
    </citation>
    <scope>NUCLEOTIDE SEQUENCE [LARGE SCALE GENOMIC DNA]</scope>
    <source>
        <strain evidence="3 4">DSM 24955</strain>
    </source>
</reference>
<evidence type="ECO:0000256" key="1">
    <source>
        <dbReference type="SAM" id="SignalP"/>
    </source>
</evidence>
<evidence type="ECO:0000259" key="2">
    <source>
        <dbReference type="Pfam" id="PF13511"/>
    </source>
</evidence>
<keyword evidence="4" id="KW-1185">Reference proteome</keyword>
<accession>A0ABT0KTH8</accession>
<proteinExistence type="predicted"/>
<feature type="domain" description="DUF4124" evidence="2">
    <location>
        <begin position="11"/>
        <end position="55"/>
    </location>
</feature>
<evidence type="ECO:0000313" key="4">
    <source>
        <dbReference type="Proteomes" id="UP001202134"/>
    </source>
</evidence>
<keyword evidence="1" id="KW-0732">Signal</keyword>
<evidence type="ECO:0000313" key="3">
    <source>
        <dbReference type="EMBL" id="MCL1047161.1"/>
    </source>
</evidence>
<dbReference type="Pfam" id="PF13511">
    <property type="entry name" value="DUF4124"/>
    <property type="match status" value="1"/>
</dbReference>
<dbReference type="RefSeq" id="WP_248956635.1">
    <property type="nucleotide sequence ID" value="NZ_JAKIKU010000011.1"/>
</dbReference>
<comment type="caution">
    <text evidence="3">The sequence shown here is derived from an EMBL/GenBank/DDBJ whole genome shotgun (WGS) entry which is preliminary data.</text>
</comment>
<feature type="chain" id="PRO_5046860425" evidence="1">
    <location>
        <begin position="22"/>
        <end position="179"/>
    </location>
</feature>
<sequence length="179" mass="19912">MRLPLIISLILCSIIISSSHATVYRWVDENGKVHYSDEPRENAEAVDLNANTQNSISVSIPTETEVMKKSAEPITYRVRIVNPTQEETIRNNQGNFTVVASAAPELPKGYLLALYIDDILYGQPQSSAIFNVTEVNRGEHNLVVKILTQNGKVLASSSARKIFLHQTSILNKPRPTPRT</sequence>
<dbReference type="Proteomes" id="UP001202134">
    <property type="component" value="Unassembled WGS sequence"/>
</dbReference>
<gene>
    <name evidence="3" type="ORF">L2737_17825</name>
</gene>